<dbReference type="EMBL" id="QWKH01000013">
    <property type="protein sequence ID" value="NBI34080.1"/>
    <property type="molecule type" value="Genomic_DNA"/>
</dbReference>
<protein>
    <recommendedName>
        <fullName evidence="2">DUF3800 domain-containing protein</fullName>
    </recommendedName>
</protein>
<comment type="caution">
    <text evidence="1">The sequence shown here is derived from an EMBL/GenBank/DDBJ whole genome shotgun (WGS) entry which is preliminary data.</text>
</comment>
<name>A0A7C9JD25_9BACT</name>
<accession>A0A7C9JD25</accession>
<organism evidence="1">
    <name type="scientific">Muribaculaceae bacterium Z82</name>
    <dbReference type="NCBI Taxonomy" id="2304548"/>
    <lineage>
        <taxon>Bacteria</taxon>
        <taxon>Pseudomonadati</taxon>
        <taxon>Bacteroidota</taxon>
        <taxon>Bacteroidia</taxon>
        <taxon>Bacteroidales</taxon>
        <taxon>Muribaculaceae</taxon>
    </lineage>
</organism>
<reference evidence="1" key="1">
    <citation type="submission" date="2018-08" db="EMBL/GenBank/DDBJ databases">
        <title>Murine metabolic-syndrome-specific gut microbial biobank.</title>
        <authorList>
            <person name="Liu C."/>
        </authorList>
    </citation>
    <scope>NUCLEOTIDE SEQUENCE [LARGE SCALE GENOMIC DNA]</scope>
    <source>
        <strain evidence="1">Z82</strain>
    </source>
</reference>
<evidence type="ECO:0000313" key="1">
    <source>
        <dbReference type="EMBL" id="NBI34080.1"/>
    </source>
</evidence>
<dbReference type="AlphaFoldDB" id="A0A7C9JD25"/>
<gene>
    <name evidence="1" type="ORF">D1639_03340</name>
</gene>
<sequence>MAKRLNLHIDETGSQDLSEGLYLITVLLHDHADDVVIPIKEYERRLASANLEDVPFHGKDLLHGNEGYRAMSVGDRKRLLAQFSRFVRTLPVEYFVLRYSVADTHNREELEARIRRDLVSLAYDHLAFFQRYDIISVYYDNGQGAVSVALRGALDFVLARNVTDYRTADHDVRRLLQVADYICTVERASIAYDAGSQSGTQERFFGNRRSFTQSFLKQLVRKRFASRLG</sequence>
<proteinExistence type="predicted"/>
<evidence type="ECO:0008006" key="2">
    <source>
        <dbReference type="Google" id="ProtNLM"/>
    </source>
</evidence>